<name>A0AAW0XLY8_CHEQU</name>
<dbReference type="EMBL" id="JARKIK010000019">
    <property type="protein sequence ID" value="KAK8745562.1"/>
    <property type="molecule type" value="Genomic_DNA"/>
</dbReference>
<dbReference type="EMBL" id="JARKIK010000019">
    <property type="protein sequence ID" value="KAK8745560.1"/>
    <property type="molecule type" value="Genomic_DNA"/>
</dbReference>
<gene>
    <name evidence="1" type="ORF">OTU49_000265</name>
</gene>
<dbReference type="EMBL" id="JARKIK010000019">
    <property type="protein sequence ID" value="KAK8745559.1"/>
    <property type="molecule type" value="Genomic_DNA"/>
</dbReference>
<reference evidence="1 2" key="1">
    <citation type="journal article" date="2024" name="BMC Genomics">
        <title>Genome assembly of redclaw crayfish (Cherax quadricarinatus) provides insights into its immune adaptation and hypoxia tolerance.</title>
        <authorList>
            <person name="Liu Z."/>
            <person name="Zheng J."/>
            <person name="Li H."/>
            <person name="Fang K."/>
            <person name="Wang S."/>
            <person name="He J."/>
            <person name="Zhou D."/>
            <person name="Weng S."/>
            <person name="Chi M."/>
            <person name="Gu Z."/>
            <person name="He J."/>
            <person name="Li F."/>
            <person name="Wang M."/>
        </authorList>
    </citation>
    <scope>NUCLEOTIDE SEQUENCE [LARGE SCALE GENOMIC DNA]</scope>
    <source>
        <strain evidence="1">ZL_2023a</strain>
    </source>
</reference>
<evidence type="ECO:0000313" key="2">
    <source>
        <dbReference type="Proteomes" id="UP001445076"/>
    </source>
</evidence>
<comment type="caution">
    <text evidence="1">The sequence shown here is derived from an EMBL/GenBank/DDBJ whole genome shotgun (WGS) entry which is preliminary data.</text>
</comment>
<organism evidence="1 2">
    <name type="scientific">Cherax quadricarinatus</name>
    <name type="common">Australian red claw crayfish</name>
    <dbReference type="NCBI Taxonomy" id="27406"/>
    <lineage>
        <taxon>Eukaryota</taxon>
        <taxon>Metazoa</taxon>
        <taxon>Ecdysozoa</taxon>
        <taxon>Arthropoda</taxon>
        <taxon>Crustacea</taxon>
        <taxon>Multicrustacea</taxon>
        <taxon>Malacostraca</taxon>
        <taxon>Eumalacostraca</taxon>
        <taxon>Eucarida</taxon>
        <taxon>Decapoda</taxon>
        <taxon>Pleocyemata</taxon>
        <taxon>Astacidea</taxon>
        <taxon>Parastacoidea</taxon>
        <taxon>Parastacidae</taxon>
        <taxon>Cherax</taxon>
    </lineage>
</organism>
<reference evidence="1" key="2">
    <citation type="submission" date="2024-01" db="EMBL/GenBank/DDBJ databases">
        <authorList>
            <person name="He J."/>
            <person name="Wang M."/>
            <person name="Zheng J."/>
            <person name="Liu Z."/>
        </authorList>
    </citation>
    <scope>NUCLEOTIDE SEQUENCE</scope>
    <source>
        <strain evidence="1">ZL_2023a</strain>
        <tissue evidence="1">Muscle</tissue>
    </source>
</reference>
<evidence type="ECO:0000313" key="1">
    <source>
        <dbReference type="EMBL" id="KAK8745560.1"/>
    </source>
</evidence>
<dbReference type="EMBL" id="JARKIK010000019">
    <property type="protein sequence ID" value="KAK8745561.1"/>
    <property type="molecule type" value="Genomic_DNA"/>
</dbReference>
<protein>
    <submittedName>
        <fullName evidence="1">Uncharacterized protein</fullName>
    </submittedName>
</protein>
<accession>A0AAW0XLY8</accession>
<dbReference type="Proteomes" id="UP001445076">
    <property type="component" value="Unassembled WGS sequence"/>
</dbReference>
<proteinExistence type="predicted"/>
<sequence length="105" mass="11876">MMHWKKVGESSQRSLEELTLISTLLREGAMNYPKRYHRVDSLGSLKRFHKPLLGKCFQALKATFVTSDQFCSPCASLGHGLCRTIRKKWGRDSGLGPELRGKPTL</sequence>
<dbReference type="AlphaFoldDB" id="A0AAW0XLY8"/>
<keyword evidence="2" id="KW-1185">Reference proteome</keyword>